<name>A0ABD5E0W7_9ACTN</name>
<dbReference type="InterPro" id="IPR027843">
    <property type="entry name" value="DUF4440"/>
</dbReference>
<sequence>MTADTPREIGSHDDAPGSLDSGSRHEPGLHDDPGSRHEPRSHDDPYRPRDPDLAEVVARELRMLRPEVRRDPAALLRDLHPEFHEVGASGRLWDRASVAAVLSPATAAPNSPGDRPSRVTAMTATRLAPDFVHLRWDTDDGERTVHRASLWRREPGPGEWLLWFHQGTPYTVEAPDDGAP</sequence>
<gene>
    <name evidence="3" type="ORF">RM574_03990</name>
</gene>
<evidence type="ECO:0000259" key="2">
    <source>
        <dbReference type="Pfam" id="PF14534"/>
    </source>
</evidence>
<dbReference type="EMBL" id="JAVRER010000004">
    <property type="protein sequence ID" value="MDT0414641.1"/>
    <property type="molecule type" value="Genomic_DNA"/>
</dbReference>
<feature type="compositionally biased region" description="Basic and acidic residues" evidence="1">
    <location>
        <begin position="22"/>
        <end position="52"/>
    </location>
</feature>
<dbReference type="InterPro" id="IPR032710">
    <property type="entry name" value="NTF2-like_dom_sf"/>
</dbReference>
<proteinExistence type="predicted"/>
<dbReference type="Gene3D" id="3.10.450.50">
    <property type="match status" value="1"/>
</dbReference>
<accession>A0ABD5E0W7</accession>
<organism evidence="3 4">
    <name type="scientific">Streptomyces evansiae</name>
    <dbReference type="NCBI Taxonomy" id="3075535"/>
    <lineage>
        <taxon>Bacteria</taxon>
        <taxon>Bacillati</taxon>
        <taxon>Actinomycetota</taxon>
        <taxon>Actinomycetes</taxon>
        <taxon>Kitasatosporales</taxon>
        <taxon>Streptomycetaceae</taxon>
        <taxon>Streptomyces</taxon>
    </lineage>
</organism>
<evidence type="ECO:0000256" key="1">
    <source>
        <dbReference type="SAM" id="MobiDB-lite"/>
    </source>
</evidence>
<protein>
    <submittedName>
        <fullName evidence="3">DUF4440 domain-containing protein</fullName>
    </submittedName>
</protein>
<dbReference type="RefSeq" id="WP_093853493.1">
    <property type="nucleotide sequence ID" value="NZ_JAVRER010000004.1"/>
</dbReference>
<feature type="compositionally biased region" description="Basic and acidic residues" evidence="1">
    <location>
        <begin position="1"/>
        <end position="15"/>
    </location>
</feature>
<evidence type="ECO:0000313" key="4">
    <source>
        <dbReference type="Proteomes" id="UP001183607"/>
    </source>
</evidence>
<comment type="caution">
    <text evidence="3">The sequence shown here is derived from an EMBL/GenBank/DDBJ whole genome shotgun (WGS) entry which is preliminary data.</text>
</comment>
<feature type="domain" description="DUF4440" evidence="2">
    <location>
        <begin position="57"/>
        <end position="161"/>
    </location>
</feature>
<reference evidence="4" key="1">
    <citation type="submission" date="2023-07" db="EMBL/GenBank/DDBJ databases">
        <title>30 novel species of actinomycetes from the DSMZ collection.</title>
        <authorList>
            <person name="Nouioui I."/>
        </authorList>
    </citation>
    <scope>NUCLEOTIDE SEQUENCE [LARGE SCALE GENOMIC DNA]</scope>
    <source>
        <strain evidence="4">DSM 41982</strain>
    </source>
</reference>
<feature type="region of interest" description="Disordered" evidence="1">
    <location>
        <begin position="1"/>
        <end position="52"/>
    </location>
</feature>
<evidence type="ECO:0000313" key="3">
    <source>
        <dbReference type="EMBL" id="MDT0414641.1"/>
    </source>
</evidence>
<dbReference type="SUPFAM" id="SSF54427">
    <property type="entry name" value="NTF2-like"/>
    <property type="match status" value="1"/>
</dbReference>
<dbReference type="Proteomes" id="UP001183607">
    <property type="component" value="Unassembled WGS sequence"/>
</dbReference>
<dbReference type="Pfam" id="PF14534">
    <property type="entry name" value="DUF4440"/>
    <property type="match status" value="1"/>
</dbReference>
<dbReference type="AlphaFoldDB" id="A0ABD5E0W7"/>